<evidence type="ECO:0000256" key="1">
    <source>
        <dbReference type="SAM" id="MobiDB-lite"/>
    </source>
</evidence>
<reference evidence="2" key="1">
    <citation type="submission" date="2021-02" db="EMBL/GenBank/DDBJ databases">
        <authorList>
            <person name="Nowell W R."/>
        </authorList>
    </citation>
    <scope>NUCLEOTIDE SEQUENCE</scope>
</reference>
<sequence>MATSATKARYATYAKGKGTVQCYGCSQSFCFNHLTDHRQQLSQQFDQIEMTRDLLSSNTNRTHRQPTKSFTHRSHQPMGTRLDQSHQKINSRRSKTTRTDIYNLSLIGNGKEIE</sequence>
<accession>A0A815IZR6</accession>
<proteinExistence type="predicted"/>
<dbReference type="Proteomes" id="UP000663828">
    <property type="component" value="Unassembled WGS sequence"/>
</dbReference>
<gene>
    <name evidence="2" type="ORF">XAT740_LOCUS32759</name>
</gene>
<name>A0A815IZR6_ADIRI</name>
<evidence type="ECO:0000313" key="2">
    <source>
        <dbReference type="EMBL" id="CAF1375142.1"/>
    </source>
</evidence>
<dbReference type="EMBL" id="CAJNOR010003080">
    <property type="protein sequence ID" value="CAF1375142.1"/>
    <property type="molecule type" value="Genomic_DNA"/>
</dbReference>
<dbReference type="AlphaFoldDB" id="A0A815IZR6"/>
<organism evidence="2 3">
    <name type="scientific">Adineta ricciae</name>
    <name type="common">Rotifer</name>
    <dbReference type="NCBI Taxonomy" id="249248"/>
    <lineage>
        <taxon>Eukaryota</taxon>
        <taxon>Metazoa</taxon>
        <taxon>Spiralia</taxon>
        <taxon>Gnathifera</taxon>
        <taxon>Rotifera</taxon>
        <taxon>Eurotatoria</taxon>
        <taxon>Bdelloidea</taxon>
        <taxon>Adinetida</taxon>
        <taxon>Adinetidae</taxon>
        <taxon>Adineta</taxon>
    </lineage>
</organism>
<feature type="region of interest" description="Disordered" evidence="1">
    <location>
        <begin position="57"/>
        <end position="97"/>
    </location>
</feature>
<feature type="compositionally biased region" description="Basic residues" evidence="1">
    <location>
        <begin position="61"/>
        <end position="75"/>
    </location>
</feature>
<evidence type="ECO:0000313" key="3">
    <source>
        <dbReference type="Proteomes" id="UP000663828"/>
    </source>
</evidence>
<comment type="caution">
    <text evidence="2">The sequence shown here is derived from an EMBL/GenBank/DDBJ whole genome shotgun (WGS) entry which is preliminary data.</text>
</comment>
<keyword evidence="3" id="KW-1185">Reference proteome</keyword>
<protein>
    <submittedName>
        <fullName evidence="2">Uncharacterized protein</fullName>
    </submittedName>
</protein>